<proteinExistence type="predicted"/>
<dbReference type="Proteomes" id="UP001501725">
    <property type="component" value="Unassembled WGS sequence"/>
</dbReference>
<gene>
    <name evidence="2" type="ORF">GCM10023184_08020</name>
</gene>
<feature type="transmembrane region" description="Helical" evidence="1">
    <location>
        <begin position="25"/>
        <end position="47"/>
    </location>
</feature>
<organism evidence="2 3">
    <name type="scientific">Flaviaesturariibacter amylovorans</name>
    <dbReference type="NCBI Taxonomy" id="1084520"/>
    <lineage>
        <taxon>Bacteria</taxon>
        <taxon>Pseudomonadati</taxon>
        <taxon>Bacteroidota</taxon>
        <taxon>Chitinophagia</taxon>
        <taxon>Chitinophagales</taxon>
        <taxon>Chitinophagaceae</taxon>
        <taxon>Flaviaestuariibacter</taxon>
    </lineage>
</organism>
<sequence length="52" mass="5882">MLLIWSGITLGGFIYVLQDVHRVPLWMPLSLAGMAVIGLYFFFAGLARKKRN</sequence>
<evidence type="ECO:0000313" key="2">
    <source>
        <dbReference type="EMBL" id="GAA4321939.1"/>
    </source>
</evidence>
<protein>
    <recommendedName>
        <fullName evidence="4">DUF3098 domain-containing protein</fullName>
    </recommendedName>
</protein>
<dbReference type="EMBL" id="BAABGY010000002">
    <property type="protein sequence ID" value="GAA4321939.1"/>
    <property type="molecule type" value="Genomic_DNA"/>
</dbReference>
<keyword evidence="1" id="KW-1133">Transmembrane helix</keyword>
<evidence type="ECO:0000256" key="1">
    <source>
        <dbReference type="SAM" id="Phobius"/>
    </source>
</evidence>
<keyword evidence="3" id="KW-1185">Reference proteome</keyword>
<keyword evidence="1" id="KW-0472">Membrane</keyword>
<evidence type="ECO:0008006" key="4">
    <source>
        <dbReference type="Google" id="ProtNLM"/>
    </source>
</evidence>
<name>A0ABP8GCP6_9BACT</name>
<reference evidence="3" key="1">
    <citation type="journal article" date="2019" name="Int. J. Syst. Evol. Microbiol.">
        <title>The Global Catalogue of Microorganisms (GCM) 10K type strain sequencing project: providing services to taxonomists for standard genome sequencing and annotation.</title>
        <authorList>
            <consortium name="The Broad Institute Genomics Platform"/>
            <consortium name="The Broad Institute Genome Sequencing Center for Infectious Disease"/>
            <person name="Wu L."/>
            <person name="Ma J."/>
        </authorList>
    </citation>
    <scope>NUCLEOTIDE SEQUENCE [LARGE SCALE GENOMIC DNA]</scope>
    <source>
        <strain evidence="3">JCM 17919</strain>
    </source>
</reference>
<evidence type="ECO:0000313" key="3">
    <source>
        <dbReference type="Proteomes" id="UP001501725"/>
    </source>
</evidence>
<comment type="caution">
    <text evidence="2">The sequence shown here is derived from an EMBL/GenBank/DDBJ whole genome shotgun (WGS) entry which is preliminary data.</text>
</comment>
<keyword evidence="1" id="KW-0812">Transmembrane</keyword>
<accession>A0ABP8GCP6</accession>